<reference evidence="3" key="1">
    <citation type="submission" date="2023-07" db="EMBL/GenBank/DDBJ databases">
        <title>Genome content predicts the carbon catabolic preferences of heterotrophic bacteria.</title>
        <authorList>
            <person name="Gralka M."/>
        </authorList>
    </citation>
    <scope>NUCLEOTIDE SEQUENCE</scope>
    <source>
        <strain evidence="3">4G09</strain>
    </source>
</reference>
<dbReference type="Gene3D" id="3.40.190.10">
    <property type="entry name" value="Periplasmic binding protein-like II"/>
    <property type="match status" value="2"/>
</dbReference>
<organism evidence="3 4">
    <name type="scientific">Pseudoalteromonas marina</name>
    <dbReference type="NCBI Taxonomy" id="267375"/>
    <lineage>
        <taxon>Bacteria</taxon>
        <taxon>Pseudomonadati</taxon>
        <taxon>Pseudomonadota</taxon>
        <taxon>Gammaproteobacteria</taxon>
        <taxon>Alteromonadales</taxon>
        <taxon>Pseudoalteromonadaceae</taxon>
        <taxon>Pseudoalteromonas</taxon>
    </lineage>
</organism>
<dbReference type="RefSeq" id="WP_039036843.1">
    <property type="nucleotide sequence ID" value="NZ_CP023558.1"/>
</dbReference>
<dbReference type="Proteomes" id="UP001177212">
    <property type="component" value="Unassembled WGS sequence"/>
</dbReference>
<proteinExistence type="predicted"/>
<keyword evidence="4" id="KW-1185">Reference proteome</keyword>
<comment type="caution">
    <text evidence="3">The sequence shown here is derived from an EMBL/GenBank/DDBJ whole genome shotgun (WGS) entry which is preliminary data.</text>
</comment>
<feature type="signal peptide" evidence="1">
    <location>
        <begin position="1"/>
        <end position="20"/>
    </location>
</feature>
<sequence length="277" mass="31279">MLRVLFTLLFCCSLTSVCHAQTINWLTNDFAPYYILNGKYQGQGRDETIIKLLEDQLPHIKFNRVVVPASKLIQTLSDKTNDACVLSLYKNENRKQQMVFTQESSTVGLSPSVALHKKLANALSLKNDAEVSLYDLLQEKKLTLGVSLSRSYGEAIDSIINSTPDVDIVIRPTRDSLASLTYMLNLKRIDILLGYPSEHFYLAKSMNFQDNLTQRPLTEAPALSYGFIGCTKTEQGIKNIALLNKHLKVIKQTDAYINALSKWLPEHLKPLLKTRMN</sequence>
<name>A0ABT9FBV0_9GAMM</name>
<dbReference type="Pfam" id="PF00497">
    <property type="entry name" value="SBP_bac_3"/>
    <property type="match status" value="1"/>
</dbReference>
<evidence type="ECO:0000313" key="3">
    <source>
        <dbReference type="EMBL" id="MDP2564125.1"/>
    </source>
</evidence>
<gene>
    <name evidence="3" type="ORF">Q8W34_05740</name>
</gene>
<accession>A0ABT9FBV0</accession>
<keyword evidence="1" id="KW-0732">Signal</keyword>
<evidence type="ECO:0000259" key="2">
    <source>
        <dbReference type="Pfam" id="PF00497"/>
    </source>
</evidence>
<evidence type="ECO:0000256" key="1">
    <source>
        <dbReference type="SAM" id="SignalP"/>
    </source>
</evidence>
<feature type="chain" id="PRO_5045449127" evidence="1">
    <location>
        <begin position="21"/>
        <end position="277"/>
    </location>
</feature>
<dbReference type="EMBL" id="JAUYVT010000003">
    <property type="protein sequence ID" value="MDP2564125.1"/>
    <property type="molecule type" value="Genomic_DNA"/>
</dbReference>
<feature type="domain" description="Solute-binding protein family 3/N-terminal" evidence="2">
    <location>
        <begin position="28"/>
        <end position="265"/>
    </location>
</feature>
<dbReference type="SUPFAM" id="SSF53850">
    <property type="entry name" value="Periplasmic binding protein-like II"/>
    <property type="match status" value="1"/>
</dbReference>
<dbReference type="InterPro" id="IPR001638">
    <property type="entry name" value="Solute-binding_3/MltF_N"/>
</dbReference>
<evidence type="ECO:0000313" key="4">
    <source>
        <dbReference type="Proteomes" id="UP001177212"/>
    </source>
</evidence>
<protein>
    <submittedName>
        <fullName evidence="3">Transporter substrate-binding domain-containing protein</fullName>
    </submittedName>
</protein>